<evidence type="ECO:0000256" key="2">
    <source>
        <dbReference type="ARBA" id="ARBA00022884"/>
    </source>
</evidence>
<dbReference type="SUPFAM" id="SSF55120">
    <property type="entry name" value="Pseudouridine synthase"/>
    <property type="match status" value="1"/>
</dbReference>
<dbReference type="Pfam" id="PF00849">
    <property type="entry name" value="PseudoU_synth_2"/>
    <property type="match status" value="1"/>
</dbReference>
<dbReference type="InterPro" id="IPR000748">
    <property type="entry name" value="PsdUridine_synth_RsuA/RluB/E/F"/>
</dbReference>
<dbReference type="Gene3D" id="3.30.70.580">
    <property type="entry name" value="Pseudouridine synthase I, catalytic domain, N-terminal subdomain"/>
    <property type="match status" value="1"/>
</dbReference>
<keyword evidence="3 5" id="KW-0413">Isomerase</keyword>
<evidence type="ECO:0000256" key="3">
    <source>
        <dbReference type="ARBA" id="ARBA00023235"/>
    </source>
</evidence>
<dbReference type="OrthoDB" id="9807213at2"/>
<dbReference type="InterPro" id="IPR050343">
    <property type="entry name" value="RsuA_PseudoU_synthase"/>
</dbReference>
<dbReference type="InterPro" id="IPR020103">
    <property type="entry name" value="PsdUridine_synth_cat_dom_sf"/>
</dbReference>
<sequence>MSTERIDKLLSHEGFGTRREIKRLVRYSEVCVNGTRIFDSGFPVNPDKDTLTVDGEKVSLRKNVYLMMNKKPGVVSANKDGLHQTVFDFLPEEYRSGYLAENLHIVGRLDIDTEGLLLFTTDGTLTHKIISPKTHFPKTYFVRLAKPESAARQAEITRLFADGIHVSAEGKEAEFDAKSAHLVWKNESEAELTITEGKYHQVKRMFAEAGNEVSYLKRLSIGSLKLDESLAPGEFRELLQVETDALFL</sequence>
<dbReference type="Gene3D" id="3.30.70.1560">
    <property type="entry name" value="Alpha-L RNA-binding motif"/>
    <property type="match status" value="1"/>
</dbReference>
<dbReference type="PROSITE" id="PS50889">
    <property type="entry name" value="S4"/>
    <property type="match status" value="1"/>
</dbReference>
<dbReference type="GO" id="GO:0000455">
    <property type="term" value="P:enzyme-directed rRNA pseudouridine synthesis"/>
    <property type="evidence" value="ECO:0007669"/>
    <property type="project" value="UniProtKB-ARBA"/>
</dbReference>
<name>A0A1T4L303_TREPO</name>
<dbReference type="EMBL" id="FUWG01000010">
    <property type="protein sequence ID" value="SJZ48917.1"/>
    <property type="molecule type" value="Genomic_DNA"/>
</dbReference>
<dbReference type="InterPro" id="IPR002942">
    <property type="entry name" value="S4_RNA-bd"/>
</dbReference>
<dbReference type="InterPro" id="IPR036986">
    <property type="entry name" value="S4_RNA-bd_sf"/>
</dbReference>
<keyword evidence="8" id="KW-1185">Reference proteome</keyword>
<comment type="similarity">
    <text evidence="1 5">Belongs to the pseudouridine synthase RsuA family.</text>
</comment>
<dbReference type="PROSITE" id="PS01149">
    <property type="entry name" value="PSI_RSU"/>
    <property type="match status" value="1"/>
</dbReference>
<evidence type="ECO:0000313" key="8">
    <source>
        <dbReference type="Proteomes" id="UP000190423"/>
    </source>
</evidence>
<dbReference type="GeneID" id="78316717"/>
<dbReference type="SMART" id="SM00363">
    <property type="entry name" value="S4"/>
    <property type="match status" value="1"/>
</dbReference>
<dbReference type="GO" id="GO:0003723">
    <property type="term" value="F:RNA binding"/>
    <property type="evidence" value="ECO:0007669"/>
    <property type="project" value="UniProtKB-KW"/>
</dbReference>
<dbReference type="Pfam" id="PF01479">
    <property type="entry name" value="S4"/>
    <property type="match status" value="1"/>
</dbReference>
<reference evidence="7 8" key="1">
    <citation type="submission" date="2017-02" db="EMBL/GenBank/DDBJ databases">
        <authorList>
            <person name="Peterson S.W."/>
        </authorList>
    </citation>
    <scope>NUCLEOTIDE SEQUENCE [LARGE SCALE GENOMIC DNA]</scope>
    <source>
        <strain evidence="7 8">ATCC BAA-908</strain>
    </source>
</reference>
<dbReference type="PANTHER" id="PTHR47683">
    <property type="entry name" value="PSEUDOURIDINE SYNTHASE FAMILY PROTEIN-RELATED"/>
    <property type="match status" value="1"/>
</dbReference>
<evidence type="ECO:0000313" key="7">
    <source>
        <dbReference type="EMBL" id="SJZ48917.1"/>
    </source>
</evidence>
<evidence type="ECO:0000256" key="5">
    <source>
        <dbReference type="RuleBase" id="RU003887"/>
    </source>
</evidence>
<dbReference type="SUPFAM" id="SSF55174">
    <property type="entry name" value="Alpha-L RNA-binding motif"/>
    <property type="match status" value="1"/>
</dbReference>
<dbReference type="CDD" id="cd00165">
    <property type="entry name" value="S4"/>
    <property type="match status" value="1"/>
</dbReference>
<keyword evidence="2 4" id="KW-0694">RNA-binding</keyword>
<organism evidence="7 8">
    <name type="scientific">Treponema porcinum</name>
    <dbReference type="NCBI Taxonomy" id="261392"/>
    <lineage>
        <taxon>Bacteria</taxon>
        <taxon>Pseudomonadati</taxon>
        <taxon>Spirochaetota</taxon>
        <taxon>Spirochaetia</taxon>
        <taxon>Spirochaetales</taxon>
        <taxon>Treponemataceae</taxon>
        <taxon>Treponema</taxon>
    </lineage>
</organism>
<dbReference type="NCBIfam" id="TIGR00093">
    <property type="entry name" value="pseudouridine synthase"/>
    <property type="match status" value="1"/>
</dbReference>
<accession>A0A1T4L303</accession>
<dbReference type="PANTHER" id="PTHR47683:SF4">
    <property type="entry name" value="PSEUDOURIDINE SYNTHASE"/>
    <property type="match status" value="1"/>
</dbReference>
<dbReference type="Gene3D" id="3.10.290.10">
    <property type="entry name" value="RNA-binding S4 domain"/>
    <property type="match status" value="1"/>
</dbReference>
<protein>
    <recommendedName>
        <fullName evidence="5">Pseudouridine synthase</fullName>
        <ecNumber evidence="5">5.4.99.-</ecNumber>
    </recommendedName>
</protein>
<evidence type="ECO:0000259" key="6">
    <source>
        <dbReference type="SMART" id="SM00363"/>
    </source>
</evidence>
<dbReference type="AlphaFoldDB" id="A0A1T4L303"/>
<dbReference type="InterPro" id="IPR018496">
    <property type="entry name" value="PsdUridine_synth_RsuA/RluB_CS"/>
</dbReference>
<dbReference type="InterPro" id="IPR042092">
    <property type="entry name" value="PsdUridine_s_RsuA/RluB/E/F_cat"/>
</dbReference>
<feature type="domain" description="RNA-binding S4" evidence="6">
    <location>
        <begin position="4"/>
        <end position="65"/>
    </location>
</feature>
<dbReference type="InterPro" id="IPR020094">
    <property type="entry name" value="TruA/RsuA/RluB/E/F_N"/>
</dbReference>
<dbReference type="Proteomes" id="UP000190423">
    <property type="component" value="Unassembled WGS sequence"/>
</dbReference>
<gene>
    <name evidence="7" type="ORF">SAMN02745149_01421</name>
</gene>
<dbReference type="STRING" id="261392.SAMN02745149_01421"/>
<dbReference type="RefSeq" id="WP_078933335.1">
    <property type="nucleotide sequence ID" value="NZ_FUWG01000010.1"/>
</dbReference>
<dbReference type="CDD" id="cd02553">
    <property type="entry name" value="PseudoU_synth_RsuA"/>
    <property type="match status" value="1"/>
</dbReference>
<dbReference type="InterPro" id="IPR006145">
    <property type="entry name" value="PsdUridine_synth_RsuA/RluA"/>
</dbReference>
<proteinExistence type="inferred from homology"/>
<dbReference type="EC" id="5.4.99.-" evidence="5"/>
<dbReference type="GO" id="GO:0120159">
    <property type="term" value="F:rRNA pseudouridine synthase activity"/>
    <property type="evidence" value="ECO:0007669"/>
    <property type="project" value="UniProtKB-ARBA"/>
</dbReference>
<evidence type="ECO:0000256" key="1">
    <source>
        <dbReference type="ARBA" id="ARBA00008348"/>
    </source>
</evidence>
<evidence type="ECO:0000256" key="4">
    <source>
        <dbReference type="PROSITE-ProRule" id="PRU00182"/>
    </source>
</evidence>